<comment type="caution">
    <text evidence="3">The sequence shown here is derived from an EMBL/GenBank/DDBJ whole genome shotgun (WGS) entry which is preliminary data.</text>
</comment>
<dbReference type="Pfam" id="PF14478">
    <property type="entry name" value="DUF4430"/>
    <property type="match status" value="1"/>
</dbReference>
<sequence length="123" mass="13642">MKKVFSVATVALALLGLAACQKSGTTSKPSTSTTVRLTVQYSNKKSTTFENVKIKKNETVMTLLKSKEKVEATNGFITKIGKTEQNPVKKQYWMYKINGKLATKGASQEKLKNKDKIVFYLGD</sequence>
<feature type="domain" description="Transcobalamin-like C-terminal" evidence="2">
    <location>
        <begin position="58"/>
        <end position="122"/>
    </location>
</feature>
<feature type="chain" id="PRO_5046202695" evidence="1">
    <location>
        <begin position="19"/>
        <end position="123"/>
    </location>
</feature>
<gene>
    <name evidence="3" type="ORF">ACFO26_01095</name>
</gene>
<name>A0ABV9JDP9_9LACT</name>
<keyword evidence="1" id="KW-0732">Signal</keyword>
<dbReference type="Gene3D" id="2.170.130.30">
    <property type="match status" value="1"/>
</dbReference>
<protein>
    <submittedName>
        <fullName evidence="3">DUF4430 domain-containing protein</fullName>
    </submittedName>
</protein>
<evidence type="ECO:0000313" key="3">
    <source>
        <dbReference type="EMBL" id="MFC4651505.1"/>
    </source>
</evidence>
<evidence type="ECO:0000259" key="2">
    <source>
        <dbReference type="Pfam" id="PF14478"/>
    </source>
</evidence>
<dbReference type="PROSITE" id="PS51257">
    <property type="entry name" value="PROKAR_LIPOPROTEIN"/>
    <property type="match status" value="1"/>
</dbReference>
<evidence type="ECO:0000313" key="4">
    <source>
        <dbReference type="Proteomes" id="UP001595987"/>
    </source>
</evidence>
<proteinExistence type="predicted"/>
<dbReference type="Proteomes" id="UP001595987">
    <property type="component" value="Unassembled WGS sequence"/>
</dbReference>
<reference evidence="4" key="1">
    <citation type="journal article" date="2019" name="Int. J. Syst. Evol. Microbiol.">
        <title>The Global Catalogue of Microorganisms (GCM) 10K type strain sequencing project: providing services to taxonomists for standard genome sequencing and annotation.</title>
        <authorList>
            <consortium name="The Broad Institute Genomics Platform"/>
            <consortium name="The Broad Institute Genome Sequencing Center for Infectious Disease"/>
            <person name="Wu L."/>
            <person name="Ma J."/>
        </authorList>
    </citation>
    <scope>NUCLEOTIDE SEQUENCE [LARGE SCALE GENOMIC DNA]</scope>
    <source>
        <strain evidence="4">CCUG 63287</strain>
    </source>
</reference>
<dbReference type="RefSeq" id="WP_213534302.1">
    <property type="nucleotide sequence ID" value="NZ_BOVQ01000003.1"/>
</dbReference>
<organism evidence="3 4">
    <name type="scientific">Lactococcus nasutitermitis</name>
    <dbReference type="NCBI Taxonomy" id="1652957"/>
    <lineage>
        <taxon>Bacteria</taxon>
        <taxon>Bacillati</taxon>
        <taxon>Bacillota</taxon>
        <taxon>Bacilli</taxon>
        <taxon>Lactobacillales</taxon>
        <taxon>Streptococcaceae</taxon>
        <taxon>Lactococcus</taxon>
    </lineage>
</organism>
<dbReference type="InterPro" id="IPR027954">
    <property type="entry name" value="Transcobalamin-like_C"/>
</dbReference>
<accession>A0ABV9JDP9</accession>
<dbReference type="EMBL" id="JBHSGD010000001">
    <property type="protein sequence ID" value="MFC4651505.1"/>
    <property type="molecule type" value="Genomic_DNA"/>
</dbReference>
<evidence type="ECO:0000256" key="1">
    <source>
        <dbReference type="SAM" id="SignalP"/>
    </source>
</evidence>
<feature type="signal peptide" evidence="1">
    <location>
        <begin position="1"/>
        <end position="18"/>
    </location>
</feature>
<keyword evidence="4" id="KW-1185">Reference proteome</keyword>